<dbReference type="InterPro" id="IPR008538">
    <property type="entry name" value="Uma2"/>
</dbReference>
<keyword evidence="2" id="KW-0255">Endonuclease</keyword>
<evidence type="ECO:0000313" key="2">
    <source>
        <dbReference type="EMBL" id="MEK0189709.1"/>
    </source>
</evidence>
<keyword evidence="2" id="KW-0378">Hydrolase</keyword>
<keyword evidence="2" id="KW-0540">Nuclease</keyword>
<dbReference type="SUPFAM" id="SSF52980">
    <property type="entry name" value="Restriction endonuclease-like"/>
    <property type="match status" value="1"/>
</dbReference>
<dbReference type="RefSeq" id="WP_340542817.1">
    <property type="nucleotide sequence ID" value="NZ_JBBLXS010001540.1"/>
</dbReference>
<protein>
    <submittedName>
        <fullName evidence="2">Uma2 family endonuclease</fullName>
    </submittedName>
</protein>
<accession>A0ABU8YZ34</accession>
<dbReference type="PANTHER" id="PTHR36558">
    <property type="entry name" value="GLR1098 PROTEIN"/>
    <property type="match status" value="1"/>
</dbReference>
<dbReference type="CDD" id="cd06260">
    <property type="entry name" value="DUF820-like"/>
    <property type="match status" value="1"/>
</dbReference>
<dbReference type="InterPro" id="IPR011335">
    <property type="entry name" value="Restrct_endonuc-II-like"/>
</dbReference>
<comment type="caution">
    <text evidence="2">The sequence shown here is derived from an EMBL/GenBank/DDBJ whole genome shotgun (WGS) entry which is preliminary data.</text>
</comment>
<evidence type="ECO:0000313" key="3">
    <source>
        <dbReference type="Proteomes" id="UP001384579"/>
    </source>
</evidence>
<reference evidence="2 3" key="1">
    <citation type="journal article" date="2020" name="Harmful Algae">
        <title>Molecular and morphological characterization of a novel dihydroanatoxin-a producing Microcoleus species (cyanobacteria) from the Russian River, California, USA.</title>
        <authorList>
            <person name="Conklin K.Y."/>
            <person name="Stancheva R."/>
            <person name="Otten T.G."/>
            <person name="Fadness R."/>
            <person name="Boyer G.L."/>
            <person name="Read B."/>
            <person name="Zhang X."/>
            <person name="Sheath R.G."/>
        </authorList>
    </citation>
    <scope>NUCLEOTIDE SEQUENCE [LARGE SCALE GENOMIC DNA]</scope>
    <source>
        <strain evidence="2 3">PTRS2</strain>
    </source>
</reference>
<organism evidence="2 3">
    <name type="scientific">Microcoleus anatoxicus PTRS2</name>
    <dbReference type="NCBI Taxonomy" id="2705321"/>
    <lineage>
        <taxon>Bacteria</taxon>
        <taxon>Bacillati</taxon>
        <taxon>Cyanobacteriota</taxon>
        <taxon>Cyanophyceae</taxon>
        <taxon>Oscillatoriophycideae</taxon>
        <taxon>Oscillatoriales</taxon>
        <taxon>Microcoleaceae</taxon>
        <taxon>Microcoleus</taxon>
        <taxon>Microcoleus anatoxicus</taxon>
    </lineage>
</organism>
<sequence>VEEYLEWEAQQEIRHEYVNGEVFAMTGGTIPHNDIALNFYRNLYPHLHSRGCRMNVSDVKLQVSFQSRYYYPDVIVSCDPQDLNSRQFIQNPKIIVEILSPSTSAKDRDEKFTCYLKIPTLQEYI</sequence>
<dbReference type="InterPro" id="IPR012296">
    <property type="entry name" value="Nuclease_put_TT1808"/>
</dbReference>
<dbReference type="GO" id="GO:0004519">
    <property type="term" value="F:endonuclease activity"/>
    <property type="evidence" value="ECO:0007669"/>
    <property type="project" value="UniProtKB-KW"/>
</dbReference>
<keyword evidence="3" id="KW-1185">Reference proteome</keyword>
<name>A0ABU8YZ34_9CYAN</name>
<feature type="non-terminal residue" evidence="2">
    <location>
        <position position="1"/>
    </location>
</feature>
<gene>
    <name evidence="2" type="ORF">WMG39_33420</name>
</gene>
<dbReference type="Gene3D" id="3.90.1570.10">
    <property type="entry name" value="tt1808, chain A"/>
    <property type="match status" value="1"/>
</dbReference>
<feature type="non-terminal residue" evidence="2">
    <location>
        <position position="125"/>
    </location>
</feature>
<dbReference type="PANTHER" id="PTHR36558:SF1">
    <property type="entry name" value="RESTRICTION ENDONUCLEASE DOMAIN-CONTAINING PROTEIN-RELATED"/>
    <property type="match status" value="1"/>
</dbReference>
<dbReference type="Proteomes" id="UP001384579">
    <property type="component" value="Unassembled WGS sequence"/>
</dbReference>
<proteinExistence type="predicted"/>
<feature type="domain" description="Putative restriction endonuclease" evidence="1">
    <location>
        <begin position="1"/>
        <end position="124"/>
    </location>
</feature>
<evidence type="ECO:0000259" key="1">
    <source>
        <dbReference type="Pfam" id="PF05685"/>
    </source>
</evidence>
<dbReference type="Pfam" id="PF05685">
    <property type="entry name" value="Uma2"/>
    <property type="match status" value="1"/>
</dbReference>
<dbReference type="EMBL" id="JBBLXS010001540">
    <property type="protein sequence ID" value="MEK0189709.1"/>
    <property type="molecule type" value="Genomic_DNA"/>
</dbReference>